<dbReference type="Pfam" id="PF01548">
    <property type="entry name" value="DEDD_Tnp_IS110"/>
    <property type="match status" value="1"/>
</dbReference>
<evidence type="ECO:0000313" key="5">
    <source>
        <dbReference type="Proteomes" id="UP000346198"/>
    </source>
</evidence>
<accession>A0A6C2UEG9</accession>
<protein>
    <submittedName>
        <fullName evidence="4">Uncharacterized protein</fullName>
    </submittedName>
</protein>
<feature type="region of interest" description="Disordered" evidence="1">
    <location>
        <begin position="305"/>
        <end position="325"/>
    </location>
</feature>
<feature type="compositionally biased region" description="Basic and acidic residues" evidence="1">
    <location>
        <begin position="311"/>
        <end position="324"/>
    </location>
</feature>
<organism evidence="4 5">
    <name type="scientific">Pontiella sulfatireligans</name>
    <dbReference type="NCBI Taxonomy" id="2750658"/>
    <lineage>
        <taxon>Bacteria</taxon>
        <taxon>Pseudomonadati</taxon>
        <taxon>Kiritimatiellota</taxon>
        <taxon>Kiritimatiellia</taxon>
        <taxon>Kiritimatiellales</taxon>
        <taxon>Pontiellaceae</taxon>
        <taxon>Pontiella</taxon>
    </lineage>
</organism>
<dbReference type="InterPro" id="IPR047650">
    <property type="entry name" value="Transpos_IS110"/>
</dbReference>
<reference evidence="4 5" key="1">
    <citation type="submission" date="2019-04" db="EMBL/GenBank/DDBJ databases">
        <authorList>
            <person name="Van Vliet M D."/>
        </authorList>
    </citation>
    <scope>NUCLEOTIDE SEQUENCE [LARGE SCALE GENOMIC DNA]</scope>
    <source>
        <strain evidence="4 5">F21</strain>
    </source>
</reference>
<name>A0A6C2UEG9_9BACT</name>
<proteinExistence type="predicted"/>
<dbReference type="NCBIfam" id="NF033542">
    <property type="entry name" value="transpos_IS110"/>
    <property type="match status" value="1"/>
</dbReference>
<dbReference type="AlphaFoldDB" id="A0A6C2UEG9"/>
<feature type="domain" description="Transposase IS110-like N-terminal" evidence="2">
    <location>
        <begin position="12"/>
        <end position="147"/>
    </location>
</feature>
<evidence type="ECO:0000256" key="1">
    <source>
        <dbReference type="SAM" id="MobiDB-lite"/>
    </source>
</evidence>
<feature type="domain" description="Transposase IS116/IS110/IS902 C-terminal" evidence="3">
    <location>
        <begin position="223"/>
        <end position="270"/>
    </location>
</feature>
<dbReference type="RefSeq" id="WP_136059983.1">
    <property type="nucleotide sequence ID" value="NZ_CAAHFH010000001.1"/>
</dbReference>
<evidence type="ECO:0000259" key="2">
    <source>
        <dbReference type="Pfam" id="PF01548"/>
    </source>
</evidence>
<dbReference type="InterPro" id="IPR003346">
    <property type="entry name" value="Transposase_20"/>
</dbReference>
<evidence type="ECO:0000313" key="4">
    <source>
        <dbReference type="EMBL" id="VGO18508.1"/>
    </source>
</evidence>
<dbReference type="GO" id="GO:0004803">
    <property type="term" value="F:transposase activity"/>
    <property type="evidence" value="ECO:0007669"/>
    <property type="project" value="InterPro"/>
</dbReference>
<dbReference type="Proteomes" id="UP000346198">
    <property type="component" value="Unassembled WGS sequence"/>
</dbReference>
<dbReference type="EMBL" id="CAAHFH010000001">
    <property type="protein sequence ID" value="VGO18508.1"/>
    <property type="molecule type" value="Genomic_DNA"/>
</dbReference>
<dbReference type="GO" id="GO:0003677">
    <property type="term" value="F:DNA binding"/>
    <property type="evidence" value="ECO:0007669"/>
    <property type="project" value="InterPro"/>
</dbReference>
<sequence>MKYYKTTTKYNCGIDLHTRQMYICVMDLDGNILVHRNIRNNDFGFFLKLVEPYKDDLTVTCESCFVCFWLADACEDAGIKFVLAHAFYVKSIAANKHKNDKEDARELTECLRTSRIPPAYVCPRDLRPARKLLRRRNKYVKNRAELTGHSTCEVMAAGNQPLTISANSKERWREGIRSSFDNPLDSFTAEMELSIVERYDEIIMKMEQRIEKHARDFKQQDYRLLRTAPGIGKILALTILYETIDIKRFPTVKDFISYCRLVCGTNESGGLDPAAGVECDHLFVSRGAGHRTGSNLADTEQEATQAANGSDTKRGSARVAEHGGDASADGAAAVWMRLEADGVRSAAGERC</sequence>
<dbReference type="GO" id="GO:0006313">
    <property type="term" value="P:DNA transposition"/>
    <property type="evidence" value="ECO:0007669"/>
    <property type="project" value="InterPro"/>
</dbReference>
<dbReference type="InterPro" id="IPR002525">
    <property type="entry name" value="Transp_IS110-like_N"/>
</dbReference>
<dbReference type="Pfam" id="PF02371">
    <property type="entry name" value="Transposase_20"/>
    <property type="match status" value="1"/>
</dbReference>
<dbReference type="PANTHER" id="PTHR33055:SF15">
    <property type="entry name" value="TRANSPOSASE-RELATED"/>
    <property type="match status" value="1"/>
</dbReference>
<dbReference type="PANTHER" id="PTHR33055">
    <property type="entry name" value="TRANSPOSASE FOR INSERTION SEQUENCE ELEMENT IS1111A"/>
    <property type="match status" value="1"/>
</dbReference>
<gene>
    <name evidence="4" type="ORF">SCARR_00561</name>
</gene>
<evidence type="ECO:0000259" key="3">
    <source>
        <dbReference type="Pfam" id="PF02371"/>
    </source>
</evidence>
<keyword evidence="5" id="KW-1185">Reference proteome</keyword>